<sequence length="91" mass="10302">MITLNGFLRCANNDELAIVQAHIEEHIALTRAEEGCLTFEVSQSPDPLIWTVHEEFTDPEAFRCHQTRVVQSAWGRATKGIAREYTVQGMD</sequence>
<dbReference type="SUPFAM" id="SSF54909">
    <property type="entry name" value="Dimeric alpha+beta barrel"/>
    <property type="match status" value="1"/>
</dbReference>
<dbReference type="RefSeq" id="WP_103910448.1">
    <property type="nucleotide sequence ID" value="NZ_FNUZ01000003.1"/>
</dbReference>
<feature type="domain" description="ABM" evidence="1">
    <location>
        <begin position="1"/>
        <end position="67"/>
    </location>
</feature>
<keyword evidence="2" id="KW-0560">Oxidoreductase</keyword>
<keyword evidence="3" id="KW-1185">Reference proteome</keyword>
<dbReference type="InterPro" id="IPR011008">
    <property type="entry name" value="Dimeric_a/b-barrel"/>
</dbReference>
<accession>A0A1H5YJ68</accession>
<gene>
    <name evidence="2" type="ORF">SAMN04488045_2110</name>
</gene>
<dbReference type="Pfam" id="PF03992">
    <property type="entry name" value="ABM"/>
    <property type="match status" value="1"/>
</dbReference>
<dbReference type="EMBL" id="FNUZ01000003">
    <property type="protein sequence ID" value="SEG23742.1"/>
    <property type="molecule type" value="Genomic_DNA"/>
</dbReference>
<evidence type="ECO:0000259" key="1">
    <source>
        <dbReference type="Pfam" id="PF03992"/>
    </source>
</evidence>
<evidence type="ECO:0000313" key="2">
    <source>
        <dbReference type="EMBL" id="SEG23742.1"/>
    </source>
</evidence>
<reference evidence="2 3" key="1">
    <citation type="submission" date="2016-10" db="EMBL/GenBank/DDBJ databases">
        <authorList>
            <person name="de Groot N.N."/>
        </authorList>
    </citation>
    <scope>NUCLEOTIDE SEQUENCE [LARGE SCALE GENOMIC DNA]</scope>
    <source>
        <strain evidence="2 3">DSM 26915</strain>
    </source>
</reference>
<organism evidence="2 3">
    <name type="scientific">Thalassococcus halodurans</name>
    <dbReference type="NCBI Taxonomy" id="373675"/>
    <lineage>
        <taxon>Bacteria</taxon>
        <taxon>Pseudomonadati</taxon>
        <taxon>Pseudomonadota</taxon>
        <taxon>Alphaproteobacteria</taxon>
        <taxon>Rhodobacterales</taxon>
        <taxon>Roseobacteraceae</taxon>
        <taxon>Thalassococcus</taxon>
    </lineage>
</organism>
<evidence type="ECO:0000313" key="3">
    <source>
        <dbReference type="Proteomes" id="UP000236752"/>
    </source>
</evidence>
<dbReference type="OrthoDB" id="9797178at2"/>
<name>A0A1H5YJ68_9RHOB</name>
<dbReference type="GO" id="GO:0004497">
    <property type="term" value="F:monooxygenase activity"/>
    <property type="evidence" value="ECO:0007669"/>
    <property type="project" value="UniProtKB-KW"/>
</dbReference>
<dbReference type="InterPro" id="IPR007138">
    <property type="entry name" value="ABM_dom"/>
</dbReference>
<dbReference type="Proteomes" id="UP000236752">
    <property type="component" value="Unassembled WGS sequence"/>
</dbReference>
<protein>
    <submittedName>
        <fullName evidence="2">Quinol monooxygenase YgiN</fullName>
    </submittedName>
</protein>
<keyword evidence="2" id="KW-0503">Monooxygenase</keyword>
<dbReference type="Gene3D" id="3.30.70.100">
    <property type="match status" value="1"/>
</dbReference>
<proteinExistence type="predicted"/>
<dbReference type="AlphaFoldDB" id="A0A1H5YJ68"/>